<feature type="region of interest" description="Disordered" evidence="1">
    <location>
        <begin position="62"/>
        <end position="83"/>
    </location>
</feature>
<reference evidence="3" key="1">
    <citation type="journal article" date="2019" name="Int. J. Syst. Evol. Microbiol.">
        <title>The Global Catalogue of Microorganisms (GCM) 10K type strain sequencing project: providing services to taxonomists for standard genome sequencing and annotation.</title>
        <authorList>
            <consortium name="The Broad Institute Genomics Platform"/>
            <consortium name="The Broad Institute Genome Sequencing Center for Infectious Disease"/>
            <person name="Wu L."/>
            <person name="Ma J."/>
        </authorList>
    </citation>
    <scope>NUCLEOTIDE SEQUENCE [LARGE SCALE GENOMIC DNA]</scope>
    <source>
        <strain evidence="3">CCUG 57263</strain>
    </source>
</reference>
<name>A0ABW3D5U4_9BACL</name>
<sequence length="113" mass="13037">MGIIFVEYRIDEQKREDFLPFIHSLAEGAPMELYEGSDQPGLFVEIWRGLSEEDYLCMKEARTGEAADEASDSQEDEVDREGANGPFFRRWYPVANYVQGGAGRIHIWRFVKV</sequence>
<dbReference type="Proteomes" id="UP001597120">
    <property type="component" value="Unassembled WGS sequence"/>
</dbReference>
<evidence type="ECO:0000313" key="2">
    <source>
        <dbReference type="EMBL" id="MFD0868049.1"/>
    </source>
</evidence>
<protein>
    <recommendedName>
        <fullName evidence="4">ABM domain-containing protein</fullName>
    </recommendedName>
</protein>
<evidence type="ECO:0000256" key="1">
    <source>
        <dbReference type="SAM" id="MobiDB-lite"/>
    </source>
</evidence>
<gene>
    <name evidence="2" type="ORF">ACFQ03_02725</name>
</gene>
<comment type="caution">
    <text evidence="2">The sequence shown here is derived from an EMBL/GenBank/DDBJ whole genome shotgun (WGS) entry which is preliminary data.</text>
</comment>
<keyword evidence="3" id="KW-1185">Reference proteome</keyword>
<proteinExistence type="predicted"/>
<accession>A0ABW3D5U4</accession>
<evidence type="ECO:0000313" key="3">
    <source>
        <dbReference type="Proteomes" id="UP001597120"/>
    </source>
</evidence>
<dbReference type="EMBL" id="JBHTIU010000008">
    <property type="protein sequence ID" value="MFD0868049.1"/>
    <property type="molecule type" value="Genomic_DNA"/>
</dbReference>
<evidence type="ECO:0008006" key="4">
    <source>
        <dbReference type="Google" id="ProtNLM"/>
    </source>
</evidence>
<dbReference type="RefSeq" id="WP_379285909.1">
    <property type="nucleotide sequence ID" value="NZ_JBHTIU010000008.1"/>
</dbReference>
<organism evidence="2 3">
    <name type="scientific">Paenibacillus residui</name>
    <dbReference type="NCBI Taxonomy" id="629724"/>
    <lineage>
        <taxon>Bacteria</taxon>
        <taxon>Bacillati</taxon>
        <taxon>Bacillota</taxon>
        <taxon>Bacilli</taxon>
        <taxon>Bacillales</taxon>
        <taxon>Paenibacillaceae</taxon>
        <taxon>Paenibacillus</taxon>
    </lineage>
</organism>
<feature type="compositionally biased region" description="Acidic residues" evidence="1">
    <location>
        <begin position="66"/>
        <end position="79"/>
    </location>
</feature>